<comment type="catalytic activity">
    <reaction evidence="10">
        <text>Preferential cleavage: Arg-|-Xaa, Lys-|-Xaa.</text>
        <dbReference type="EC" id="3.4.21.4"/>
    </reaction>
</comment>
<dbReference type="GO" id="GO:0004252">
    <property type="term" value="F:serine-type endopeptidase activity"/>
    <property type="evidence" value="ECO:0007669"/>
    <property type="project" value="UniProtKB-EC"/>
</dbReference>
<dbReference type="FunFam" id="2.40.10.10:FF:000034">
    <property type="entry name" value="Eupolytin"/>
    <property type="match status" value="1"/>
</dbReference>
<keyword evidence="4 12" id="KW-0645">Protease</keyword>
<keyword evidence="3" id="KW-0964">Secreted</keyword>
<dbReference type="eggNOG" id="KOG3627">
    <property type="taxonomic scope" value="Eukaryota"/>
</dbReference>
<sequence>MLKYNLLFFLCLVVVLAFSKPLPNRKIIGGEDISIEKAPWQVSIQEWSGHICGGSILSPYIILTAAHCVIEYYPEHLVVRVGSSYVDFGGFLLDVSLIVYHGDFDSTSFDNDVALVVLSEPLDLENYDSIRSIELAKDMPTPGFQVSVSGWGYTDYGYAEVLQYLESEIVDPGKCRKLYSKYNNVSERMLCASAYHRGSCRGDSGGALVLDNRQVGIVSWGVGCADPRFPSVYTSVPALREWIESTANGILAEKYLKIK</sequence>
<feature type="signal peptide" evidence="13">
    <location>
        <begin position="1"/>
        <end position="17"/>
    </location>
</feature>
<dbReference type="AlphaFoldDB" id="B3MPK5"/>
<keyword evidence="9" id="KW-1015">Disulfide bond</keyword>
<dbReference type="PRINTS" id="PR00722">
    <property type="entry name" value="CHYMOTRYPSIN"/>
</dbReference>
<dbReference type="InterPro" id="IPR050430">
    <property type="entry name" value="Peptidase_S1"/>
</dbReference>
<evidence type="ECO:0000313" key="15">
    <source>
        <dbReference type="EMBL" id="EDV31301.1"/>
    </source>
</evidence>
<dbReference type="Proteomes" id="UP000007801">
    <property type="component" value="Unassembled WGS sequence"/>
</dbReference>
<feature type="chain" id="PRO_5002790645" description="trypsin" evidence="13">
    <location>
        <begin position="18"/>
        <end position="259"/>
    </location>
</feature>
<dbReference type="GeneID" id="6497437"/>
<dbReference type="EC" id="3.4.21.4" evidence="11"/>
<dbReference type="CDD" id="cd00190">
    <property type="entry name" value="Tryp_SPc"/>
    <property type="match status" value="1"/>
</dbReference>
<dbReference type="EMBL" id="CH902620">
    <property type="protein sequence ID" value="EDV31301.1"/>
    <property type="molecule type" value="Genomic_DNA"/>
</dbReference>
<dbReference type="InterPro" id="IPR033116">
    <property type="entry name" value="TRYPSIN_SER"/>
</dbReference>
<keyword evidence="6 12" id="KW-0378">Hydrolase</keyword>
<dbReference type="KEGG" id="dan:6497437"/>
<keyword evidence="5 13" id="KW-0732">Signal</keyword>
<dbReference type="InterPro" id="IPR001314">
    <property type="entry name" value="Peptidase_S1A"/>
</dbReference>
<dbReference type="GO" id="GO:0006508">
    <property type="term" value="P:proteolysis"/>
    <property type="evidence" value="ECO:0007669"/>
    <property type="project" value="UniProtKB-KW"/>
</dbReference>
<evidence type="ECO:0000256" key="7">
    <source>
        <dbReference type="ARBA" id="ARBA00022825"/>
    </source>
</evidence>
<reference evidence="15 16" key="1">
    <citation type="journal article" date="2007" name="Nature">
        <title>Evolution of genes and genomes on the Drosophila phylogeny.</title>
        <authorList>
            <consortium name="Drosophila 12 Genomes Consortium"/>
            <person name="Clark A.G."/>
            <person name="Eisen M.B."/>
            <person name="Smith D.R."/>
            <person name="Bergman C.M."/>
            <person name="Oliver B."/>
            <person name="Markow T.A."/>
            <person name="Kaufman T.C."/>
            <person name="Kellis M."/>
            <person name="Gelbart W."/>
            <person name="Iyer V.N."/>
            <person name="Pollard D.A."/>
            <person name="Sackton T.B."/>
            <person name="Larracuente A.M."/>
            <person name="Singh N.D."/>
            <person name="Abad J.P."/>
            <person name="Abt D.N."/>
            <person name="Adryan B."/>
            <person name="Aguade M."/>
            <person name="Akashi H."/>
            <person name="Anderson W.W."/>
            <person name="Aquadro C.F."/>
            <person name="Ardell D.H."/>
            <person name="Arguello R."/>
            <person name="Artieri C.G."/>
            <person name="Barbash D.A."/>
            <person name="Barker D."/>
            <person name="Barsanti P."/>
            <person name="Batterham P."/>
            <person name="Batzoglou S."/>
            <person name="Begun D."/>
            <person name="Bhutkar A."/>
            <person name="Blanco E."/>
            <person name="Bosak S.A."/>
            <person name="Bradley R.K."/>
            <person name="Brand A.D."/>
            <person name="Brent M.R."/>
            <person name="Brooks A.N."/>
            <person name="Brown R.H."/>
            <person name="Butlin R.K."/>
            <person name="Caggese C."/>
            <person name="Calvi B.R."/>
            <person name="Bernardo de Carvalho A."/>
            <person name="Caspi A."/>
            <person name="Castrezana S."/>
            <person name="Celniker S.E."/>
            <person name="Chang J.L."/>
            <person name="Chapple C."/>
            <person name="Chatterji S."/>
            <person name="Chinwalla A."/>
            <person name="Civetta A."/>
            <person name="Clifton S.W."/>
            <person name="Comeron J.M."/>
            <person name="Costello J.C."/>
            <person name="Coyne J.A."/>
            <person name="Daub J."/>
            <person name="David R.G."/>
            <person name="Delcher A.L."/>
            <person name="Delehaunty K."/>
            <person name="Do C.B."/>
            <person name="Ebling H."/>
            <person name="Edwards K."/>
            <person name="Eickbush T."/>
            <person name="Evans J.D."/>
            <person name="Filipski A."/>
            <person name="Findeiss S."/>
            <person name="Freyhult E."/>
            <person name="Fulton L."/>
            <person name="Fulton R."/>
            <person name="Garcia A.C."/>
            <person name="Gardiner A."/>
            <person name="Garfield D.A."/>
            <person name="Garvin B.E."/>
            <person name="Gibson G."/>
            <person name="Gilbert D."/>
            <person name="Gnerre S."/>
            <person name="Godfrey J."/>
            <person name="Good R."/>
            <person name="Gotea V."/>
            <person name="Gravely B."/>
            <person name="Greenberg A.J."/>
            <person name="Griffiths-Jones S."/>
            <person name="Gross S."/>
            <person name="Guigo R."/>
            <person name="Gustafson E.A."/>
            <person name="Haerty W."/>
            <person name="Hahn M.W."/>
            <person name="Halligan D.L."/>
            <person name="Halpern A.L."/>
            <person name="Halter G.M."/>
            <person name="Han M.V."/>
            <person name="Heger A."/>
            <person name="Hillier L."/>
            <person name="Hinrichs A.S."/>
            <person name="Holmes I."/>
            <person name="Hoskins R.A."/>
            <person name="Hubisz M.J."/>
            <person name="Hultmark D."/>
            <person name="Huntley M.A."/>
            <person name="Jaffe D.B."/>
            <person name="Jagadeeshan S."/>
            <person name="Jeck W.R."/>
            <person name="Johnson J."/>
            <person name="Jones C.D."/>
            <person name="Jordan W.C."/>
            <person name="Karpen G.H."/>
            <person name="Kataoka E."/>
            <person name="Keightley P.D."/>
            <person name="Kheradpour P."/>
            <person name="Kirkness E.F."/>
            <person name="Koerich L.B."/>
            <person name="Kristiansen K."/>
            <person name="Kudrna D."/>
            <person name="Kulathinal R.J."/>
            <person name="Kumar S."/>
            <person name="Kwok R."/>
            <person name="Lander E."/>
            <person name="Langley C.H."/>
            <person name="Lapoint R."/>
            <person name="Lazzaro B.P."/>
            <person name="Lee S.J."/>
            <person name="Levesque L."/>
            <person name="Li R."/>
            <person name="Lin C.F."/>
            <person name="Lin M.F."/>
            <person name="Lindblad-Toh K."/>
            <person name="Llopart A."/>
            <person name="Long M."/>
            <person name="Low L."/>
            <person name="Lozovsky E."/>
            <person name="Lu J."/>
            <person name="Luo M."/>
            <person name="Machado C.A."/>
            <person name="Makalowski W."/>
            <person name="Marzo M."/>
            <person name="Matsuda M."/>
            <person name="Matzkin L."/>
            <person name="McAllister B."/>
            <person name="McBride C.S."/>
            <person name="McKernan B."/>
            <person name="McKernan K."/>
            <person name="Mendez-Lago M."/>
            <person name="Minx P."/>
            <person name="Mollenhauer M.U."/>
            <person name="Montooth K."/>
            <person name="Mount S.M."/>
            <person name="Mu X."/>
            <person name="Myers E."/>
            <person name="Negre B."/>
            <person name="Newfeld S."/>
            <person name="Nielsen R."/>
            <person name="Noor M.A."/>
            <person name="O'Grady P."/>
            <person name="Pachter L."/>
            <person name="Papaceit M."/>
            <person name="Parisi M.J."/>
            <person name="Parisi M."/>
            <person name="Parts L."/>
            <person name="Pedersen J.S."/>
            <person name="Pesole G."/>
            <person name="Phillippy A.M."/>
            <person name="Ponting C.P."/>
            <person name="Pop M."/>
            <person name="Porcelli D."/>
            <person name="Powell J.R."/>
            <person name="Prohaska S."/>
            <person name="Pruitt K."/>
            <person name="Puig M."/>
            <person name="Quesneville H."/>
            <person name="Ram K.R."/>
            <person name="Rand D."/>
            <person name="Rasmussen M.D."/>
            <person name="Reed L.K."/>
            <person name="Reenan R."/>
            <person name="Reily A."/>
            <person name="Remington K.A."/>
            <person name="Rieger T.T."/>
            <person name="Ritchie M.G."/>
            <person name="Robin C."/>
            <person name="Rogers Y.H."/>
            <person name="Rohde C."/>
            <person name="Rozas J."/>
            <person name="Rubenfield M.J."/>
            <person name="Ruiz A."/>
            <person name="Russo S."/>
            <person name="Salzberg S.L."/>
            <person name="Sanchez-Gracia A."/>
            <person name="Saranga D.J."/>
            <person name="Sato H."/>
            <person name="Schaeffer S.W."/>
            <person name="Schatz M.C."/>
            <person name="Schlenke T."/>
            <person name="Schwartz R."/>
            <person name="Segarra C."/>
            <person name="Singh R.S."/>
            <person name="Sirot L."/>
            <person name="Sirota M."/>
            <person name="Sisneros N.B."/>
            <person name="Smith C.D."/>
            <person name="Smith T.F."/>
            <person name="Spieth J."/>
            <person name="Stage D.E."/>
            <person name="Stark A."/>
            <person name="Stephan W."/>
            <person name="Strausberg R.L."/>
            <person name="Strempel S."/>
            <person name="Sturgill D."/>
            <person name="Sutton G."/>
            <person name="Sutton G.G."/>
            <person name="Tao W."/>
            <person name="Teichmann S."/>
            <person name="Tobari Y.N."/>
            <person name="Tomimura Y."/>
            <person name="Tsolas J.M."/>
            <person name="Valente V.L."/>
            <person name="Venter E."/>
            <person name="Venter J.C."/>
            <person name="Vicario S."/>
            <person name="Vieira F.G."/>
            <person name="Vilella A.J."/>
            <person name="Villasante A."/>
            <person name="Walenz B."/>
            <person name="Wang J."/>
            <person name="Wasserman M."/>
            <person name="Watts T."/>
            <person name="Wilson D."/>
            <person name="Wilson R.K."/>
            <person name="Wing R.A."/>
            <person name="Wolfner M.F."/>
            <person name="Wong A."/>
            <person name="Wong G.K."/>
            <person name="Wu C.I."/>
            <person name="Wu G."/>
            <person name="Yamamoto D."/>
            <person name="Yang H.P."/>
            <person name="Yang S.P."/>
            <person name="Yorke J.A."/>
            <person name="Yoshida K."/>
            <person name="Zdobnov E."/>
            <person name="Zhang P."/>
            <person name="Zhang Y."/>
            <person name="Zimin A.V."/>
            <person name="Baldwin J."/>
            <person name="Abdouelleil A."/>
            <person name="Abdulkadir J."/>
            <person name="Abebe A."/>
            <person name="Abera B."/>
            <person name="Abreu J."/>
            <person name="Acer S.C."/>
            <person name="Aftuck L."/>
            <person name="Alexander A."/>
            <person name="An P."/>
            <person name="Anderson E."/>
            <person name="Anderson S."/>
            <person name="Arachi H."/>
            <person name="Azer M."/>
            <person name="Bachantsang P."/>
            <person name="Barry A."/>
            <person name="Bayul T."/>
            <person name="Berlin A."/>
            <person name="Bessette D."/>
            <person name="Bloom T."/>
            <person name="Blye J."/>
            <person name="Boguslavskiy L."/>
            <person name="Bonnet C."/>
            <person name="Boukhgalter B."/>
            <person name="Bourzgui I."/>
            <person name="Brown A."/>
            <person name="Cahill P."/>
            <person name="Channer S."/>
            <person name="Cheshatsang Y."/>
            <person name="Chuda L."/>
            <person name="Citroen M."/>
            <person name="Collymore A."/>
            <person name="Cooke P."/>
            <person name="Costello M."/>
            <person name="D'Aco K."/>
            <person name="Daza R."/>
            <person name="De Haan G."/>
            <person name="DeGray S."/>
            <person name="DeMaso C."/>
            <person name="Dhargay N."/>
            <person name="Dooley K."/>
            <person name="Dooley E."/>
            <person name="Doricent M."/>
            <person name="Dorje P."/>
            <person name="Dorjee K."/>
            <person name="Dupes A."/>
            <person name="Elong R."/>
            <person name="Falk J."/>
            <person name="Farina A."/>
            <person name="Faro S."/>
            <person name="Ferguson D."/>
            <person name="Fisher S."/>
            <person name="Foley C.D."/>
            <person name="Franke A."/>
            <person name="Friedrich D."/>
            <person name="Gadbois L."/>
            <person name="Gearin G."/>
            <person name="Gearin C.R."/>
            <person name="Giannoukos G."/>
            <person name="Goode T."/>
            <person name="Graham J."/>
            <person name="Grandbois E."/>
            <person name="Grewal S."/>
            <person name="Gyaltsen K."/>
            <person name="Hafez N."/>
            <person name="Hagos B."/>
            <person name="Hall J."/>
            <person name="Henson C."/>
            <person name="Hollinger A."/>
            <person name="Honan T."/>
            <person name="Huard M.D."/>
            <person name="Hughes L."/>
            <person name="Hurhula B."/>
            <person name="Husby M.E."/>
            <person name="Kamat A."/>
            <person name="Kanga B."/>
            <person name="Kashin S."/>
            <person name="Khazanovich D."/>
            <person name="Kisner P."/>
            <person name="Lance K."/>
            <person name="Lara M."/>
            <person name="Lee W."/>
            <person name="Lennon N."/>
            <person name="Letendre F."/>
            <person name="LeVine R."/>
            <person name="Lipovsky A."/>
            <person name="Liu X."/>
            <person name="Liu J."/>
            <person name="Liu S."/>
            <person name="Lokyitsang T."/>
            <person name="Lokyitsang Y."/>
            <person name="Lubonja R."/>
            <person name="Lui A."/>
            <person name="MacDonald P."/>
            <person name="Magnisalis V."/>
            <person name="Maru K."/>
            <person name="Matthews C."/>
            <person name="McCusker W."/>
            <person name="McDonough S."/>
            <person name="Mehta T."/>
            <person name="Meldrim J."/>
            <person name="Meneus L."/>
            <person name="Mihai O."/>
            <person name="Mihalev A."/>
            <person name="Mihova T."/>
            <person name="Mittelman R."/>
            <person name="Mlenga V."/>
            <person name="Montmayeur A."/>
            <person name="Mulrain L."/>
            <person name="Navidi A."/>
            <person name="Naylor J."/>
            <person name="Negash T."/>
            <person name="Nguyen T."/>
            <person name="Nguyen N."/>
            <person name="Nicol R."/>
            <person name="Norbu C."/>
            <person name="Norbu N."/>
            <person name="Novod N."/>
            <person name="O'Neill B."/>
            <person name="Osman S."/>
            <person name="Markiewicz E."/>
            <person name="Oyono O.L."/>
            <person name="Patti C."/>
            <person name="Phunkhang P."/>
            <person name="Pierre F."/>
            <person name="Priest M."/>
            <person name="Raghuraman S."/>
            <person name="Rege F."/>
            <person name="Reyes R."/>
            <person name="Rise C."/>
            <person name="Rogov P."/>
            <person name="Ross K."/>
            <person name="Ryan E."/>
            <person name="Settipalli S."/>
            <person name="Shea T."/>
            <person name="Sherpa N."/>
            <person name="Shi L."/>
            <person name="Shih D."/>
            <person name="Sparrow T."/>
            <person name="Spaulding J."/>
            <person name="Stalker J."/>
            <person name="Stange-Thomann N."/>
            <person name="Stavropoulos S."/>
            <person name="Stone C."/>
            <person name="Strader C."/>
            <person name="Tesfaye S."/>
            <person name="Thomson T."/>
            <person name="Thoulutsang Y."/>
            <person name="Thoulutsang D."/>
            <person name="Topham K."/>
            <person name="Topping I."/>
            <person name="Tsamla T."/>
            <person name="Vassiliev H."/>
            <person name="Vo A."/>
            <person name="Wangchuk T."/>
            <person name="Wangdi T."/>
            <person name="Weiand M."/>
            <person name="Wilkinson J."/>
            <person name="Wilson A."/>
            <person name="Yadav S."/>
            <person name="Young G."/>
            <person name="Yu Q."/>
            <person name="Zembek L."/>
            <person name="Zhong D."/>
            <person name="Zimmer A."/>
            <person name="Zwirko Z."/>
            <person name="Jaffe D.B."/>
            <person name="Alvarez P."/>
            <person name="Brockman W."/>
            <person name="Butler J."/>
            <person name="Chin C."/>
            <person name="Gnerre S."/>
            <person name="Grabherr M."/>
            <person name="Kleber M."/>
            <person name="Mauceli E."/>
            <person name="MacCallum I."/>
        </authorList>
    </citation>
    <scope>NUCLEOTIDE SEQUENCE [LARGE SCALE GENOMIC DNA]</scope>
    <source>
        <strain evidence="16">Tucson 14024-0371.13</strain>
    </source>
</reference>
<evidence type="ECO:0000256" key="4">
    <source>
        <dbReference type="ARBA" id="ARBA00022670"/>
    </source>
</evidence>
<gene>
    <name evidence="15" type="primary">Dana\GF14615</name>
    <name evidence="15" type="synonym">dana_GLEANR_15379</name>
    <name evidence="15" type="ORF">GF14615</name>
</gene>
<dbReference type="HOGENOM" id="CLU_006842_7_0_1"/>
<dbReference type="PhylomeDB" id="B3MPK5"/>
<keyword evidence="16" id="KW-1185">Reference proteome</keyword>
<keyword evidence="7 12" id="KW-0720">Serine protease</keyword>
<feature type="domain" description="Peptidase S1" evidence="14">
    <location>
        <begin position="27"/>
        <end position="248"/>
    </location>
</feature>
<dbReference type="InterPro" id="IPR043504">
    <property type="entry name" value="Peptidase_S1_PA_chymotrypsin"/>
</dbReference>
<evidence type="ECO:0000256" key="1">
    <source>
        <dbReference type="ARBA" id="ARBA00004239"/>
    </source>
</evidence>
<dbReference type="GO" id="GO:0005576">
    <property type="term" value="C:extracellular region"/>
    <property type="evidence" value="ECO:0007669"/>
    <property type="project" value="UniProtKB-SubCell"/>
</dbReference>
<proteinExistence type="inferred from homology"/>
<evidence type="ECO:0000256" key="3">
    <source>
        <dbReference type="ARBA" id="ARBA00022525"/>
    </source>
</evidence>
<evidence type="ECO:0000313" key="16">
    <source>
        <dbReference type="Proteomes" id="UP000007801"/>
    </source>
</evidence>
<dbReference type="Gene3D" id="2.40.10.10">
    <property type="entry name" value="Trypsin-like serine proteases"/>
    <property type="match status" value="1"/>
</dbReference>
<dbReference type="PROSITE" id="PS00135">
    <property type="entry name" value="TRYPSIN_SER"/>
    <property type="match status" value="1"/>
</dbReference>
<name>B3MPK5_DROAN</name>
<dbReference type="OrthoDB" id="10059102at2759"/>
<dbReference type="InterPro" id="IPR018114">
    <property type="entry name" value="TRYPSIN_HIS"/>
</dbReference>
<evidence type="ECO:0000256" key="8">
    <source>
        <dbReference type="ARBA" id="ARBA00023145"/>
    </source>
</evidence>
<dbReference type="SMR" id="B3MPK5"/>
<dbReference type="PROSITE" id="PS50240">
    <property type="entry name" value="TRYPSIN_DOM"/>
    <property type="match status" value="1"/>
</dbReference>
<dbReference type="InParanoid" id="B3MPK5"/>
<accession>B3MPK5</accession>
<dbReference type="PANTHER" id="PTHR24276:SF91">
    <property type="entry name" value="AT26814P-RELATED"/>
    <property type="match status" value="1"/>
</dbReference>
<dbReference type="SMART" id="SM00020">
    <property type="entry name" value="Tryp_SPc"/>
    <property type="match status" value="1"/>
</dbReference>
<organism evidence="15 16">
    <name type="scientific">Drosophila ananassae</name>
    <name type="common">Fruit fly</name>
    <dbReference type="NCBI Taxonomy" id="7217"/>
    <lineage>
        <taxon>Eukaryota</taxon>
        <taxon>Metazoa</taxon>
        <taxon>Ecdysozoa</taxon>
        <taxon>Arthropoda</taxon>
        <taxon>Hexapoda</taxon>
        <taxon>Insecta</taxon>
        <taxon>Pterygota</taxon>
        <taxon>Neoptera</taxon>
        <taxon>Endopterygota</taxon>
        <taxon>Diptera</taxon>
        <taxon>Brachycera</taxon>
        <taxon>Muscomorpha</taxon>
        <taxon>Ephydroidea</taxon>
        <taxon>Drosophilidae</taxon>
        <taxon>Drosophila</taxon>
        <taxon>Sophophora</taxon>
    </lineage>
</organism>
<dbReference type="SUPFAM" id="SSF50494">
    <property type="entry name" value="Trypsin-like serine proteases"/>
    <property type="match status" value="1"/>
</dbReference>
<dbReference type="STRING" id="7217.B3MPK5"/>
<dbReference type="Pfam" id="PF00089">
    <property type="entry name" value="Trypsin"/>
    <property type="match status" value="1"/>
</dbReference>
<evidence type="ECO:0000256" key="9">
    <source>
        <dbReference type="ARBA" id="ARBA00023157"/>
    </source>
</evidence>
<dbReference type="InterPro" id="IPR001254">
    <property type="entry name" value="Trypsin_dom"/>
</dbReference>
<keyword evidence="8" id="KW-0865">Zymogen</keyword>
<evidence type="ECO:0000256" key="6">
    <source>
        <dbReference type="ARBA" id="ARBA00022801"/>
    </source>
</evidence>
<evidence type="ECO:0000256" key="5">
    <source>
        <dbReference type="ARBA" id="ARBA00022729"/>
    </source>
</evidence>
<dbReference type="PROSITE" id="PS00134">
    <property type="entry name" value="TRYPSIN_HIS"/>
    <property type="match status" value="1"/>
</dbReference>
<evidence type="ECO:0000256" key="10">
    <source>
        <dbReference type="ARBA" id="ARBA00036320"/>
    </source>
</evidence>
<dbReference type="OMA" id="WIESTAN"/>
<dbReference type="InterPro" id="IPR009003">
    <property type="entry name" value="Peptidase_S1_PA"/>
</dbReference>
<protein>
    <recommendedName>
        <fullName evidence="11">trypsin</fullName>
        <ecNumber evidence="11">3.4.21.4</ecNumber>
    </recommendedName>
</protein>
<evidence type="ECO:0000259" key="14">
    <source>
        <dbReference type="PROSITE" id="PS50240"/>
    </source>
</evidence>
<evidence type="ECO:0000256" key="12">
    <source>
        <dbReference type="RuleBase" id="RU363034"/>
    </source>
</evidence>
<dbReference type="MEROPS" id="S01.A82"/>
<comment type="similarity">
    <text evidence="2">Belongs to the peptidase S1 family.</text>
</comment>
<comment type="subcellular location">
    <subcellularLocation>
        <location evidence="1">Secreted</location>
        <location evidence="1">Extracellular space</location>
    </subcellularLocation>
</comment>
<evidence type="ECO:0000256" key="11">
    <source>
        <dbReference type="ARBA" id="ARBA00038868"/>
    </source>
</evidence>
<evidence type="ECO:0000256" key="13">
    <source>
        <dbReference type="SAM" id="SignalP"/>
    </source>
</evidence>
<evidence type="ECO:0000256" key="2">
    <source>
        <dbReference type="ARBA" id="ARBA00007664"/>
    </source>
</evidence>
<dbReference type="PANTHER" id="PTHR24276">
    <property type="entry name" value="POLYSERASE-RELATED"/>
    <property type="match status" value="1"/>
</dbReference>